<feature type="domain" description="FAD-binding" evidence="6">
    <location>
        <begin position="4"/>
        <end position="168"/>
    </location>
</feature>
<name>A0A0D2E0V1_9EURO</name>
<dbReference type="PRINTS" id="PR00420">
    <property type="entry name" value="RNGMNOXGNASE"/>
</dbReference>
<evidence type="ECO:0000313" key="8">
    <source>
        <dbReference type="Proteomes" id="UP000054342"/>
    </source>
</evidence>
<evidence type="ECO:0000256" key="5">
    <source>
        <dbReference type="ARBA" id="ARBA00023033"/>
    </source>
</evidence>
<keyword evidence="4" id="KW-0560">Oxidoreductase</keyword>
<dbReference type="HOGENOM" id="CLU_009665_3_0_1"/>
<evidence type="ECO:0000256" key="1">
    <source>
        <dbReference type="ARBA" id="ARBA00001974"/>
    </source>
</evidence>
<dbReference type="InterPro" id="IPR036188">
    <property type="entry name" value="FAD/NAD-bd_sf"/>
</dbReference>
<keyword evidence="2" id="KW-0285">Flavoprotein</keyword>
<reference evidence="7 8" key="1">
    <citation type="submission" date="2015-01" db="EMBL/GenBank/DDBJ databases">
        <title>The Genome Sequence of Exophiala xenobiotica CBS118157.</title>
        <authorList>
            <consortium name="The Broad Institute Genomics Platform"/>
            <person name="Cuomo C."/>
            <person name="de Hoog S."/>
            <person name="Gorbushina A."/>
            <person name="Stielow B."/>
            <person name="Teixiera M."/>
            <person name="Abouelleil A."/>
            <person name="Chapman S.B."/>
            <person name="Priest M."/>
            <person name="Young S.K."/>
            <person name="Wortman J."/>
            <person name="Nusbaum C."/>
            <person name="Birren B."/>
        </authorList>
    </citation>
    <scope>NUCLEOTIDE SEQUENCE [LARGE SCALE GENOMIC DNA]</scope>
    <source>
        <strain evidence="7 8">CBS 118157</strain>
    </source>
</reference>
<proteinExistence type="predicted"/>
<evidence type="ECO:0000256" key="4">
    <source>
        <dbReference type="ARBA" id="ARBA00023002"/>
    </source>
</evidence>
<dbReference type="PANTHER" id="PTHR47178">
    <property type="entry name" value="MONOOXYGENASE, FAD-BINDING"/>
    <property type="match status" value="1"/>
</dbReference>
<dbReference type="PANTHER" id="PTHR47178:SF5">
    <property type="entry name" value="FAD-BINDING DOMAIN-CONTAINING PROTEIN"/>
    <property type="match status" value="1"/>
</dbReference>
<dbReference type="Proteomes" id="UP000054342">
    <property type="component" value="Unassembled WGS sequence"/>
</dbReference>
<evidence type="ECO:0000313" key="7">
    <source>
        <dbReference type="EMBL" id="KIW49018.1"/>
    </source>
</evidence>
<evidence type="ECO:0000259" key="6">
    <source>
        <dbReference type="Pfam" id="PF01494"/>
    </source>
</evidence>
<dbReference type="Gene3D" id="3.50.50.60">
    <property type="entry name" value="FAD/NAD(P)-binding domain"/>
    <property type="match status" value="1"/>
</dbReference>
<dbReference type="GeneID" id="25332642"/>
<dbReference type="Pfam" id="PF01494">
    <property type="entry name" value="FAD_binding_3"/>
    <property type="match status" value="2"/>
</dbReference>
<keyword evidence="3" id="KW-0274">FAD</keyword>
<evidence type="ECO:0000256" key="3">
    <source>
        <dbReference type="ARBA" id="ARBA00022827"/>
    </source>
</evidence>
<evidence type="ECO:0000256" key="2">
    <source>
        <dbReference type="ARBA" id="ARBA00022630"/>
    </source>
</evidence>
<dbReference type="AlphaFoldDB" id="A0A0D2E0V1"/>
<dbReference type="GO" id="GO:0071949">
    <property type="term" value="F:FAD binding"/>
    <property type="evidence" value="ECO:0007669"/>
    <property type="project" value="InterPro"/>
</dbReference>
<dbReference type="GO" id="GO:0004497">
    <property type="term" value="F:monooxygenase activity"/>
    <property type="evidence" value="ECO:0007669"/>
    <property type="project" value="UniProtKB-KW"/>
</dbReference>
<dbReference type="EMBL" id="KN847323">
    <property type="protein sequence ID" value="KIW49018.1"/>
    <property type="molecule type" value="Genomic_DNA"/>
</dbReference>
<dbReference type="InterPro" id="IPR002938">
    <property type="entry name" value="FAD-bd"/>
</dbReference>
<dbReference type="OrthoDB" id="47494at2759"/>
<keyword evidence="5" id="KW-0503">Monooxygenase</keyword>
<gene>
    <name evidence="7" type="ORF">PV05_10734</name>
</gene>
<protein>
    <recommendedName>
        <fullName evidence="6">FAD-binding domain-containing protein</fullName>
    </recommendedName>
</protein>
<dbReference type="SUPFAM" id="SSF51905">
    <property type="entry name" value="FAD/NAD(P)-binding domain"/>
    <property type="match status" value="1"/>
</dbReference>
<dbReference type="STRING" id="348802.A0A0D2E0V1"/>
<accession>A0A0D2E0V1</accession>
<sequence>MPAPILIIGGGLGGLSLAQSLKKNNIPFKVFERDTAASYRAQGYRIRFTHDGIDNLQKMLPNELFDALAQVCPDVTHGGKRIDAVTGEKQDGIRGPDRSGQKAWNADRTVTRKILLTGLEDHVQFGKKFERYDFSDNGITAHFADGTSVLGKMLVGADGVRSNVRKQLVPDQVMLDTEVRAVFGKTPIGDGTVVPGGIDKGITVISSEAPPHSKVKLFCDGMRFDRSARLAVDVDLPEDYIFWVLLFQRSSVDVSGRELLSFSGKKSLQLAQELTKTWHESNRAVITRSDASAAATLAFEMAHPDLQDWTTDRRVTLLGDAAHPMPPVGALGANSAFEDAAQLAGLLAGQLDEEKLGVFETDVRTRARGALEQVAGPGRVLLGMKPFEELKPSTLWT</sequence>
<comment type="cofactor">
    <cofactor evidence="1">
        <name>FAD</name>
        <dbReference type="ChEBI" id="CHEBI:57692"/>
    </cofactor>
</comment>
<dbReference type="RefSeq" id="XP_013309602.1">
    <property type="nucleotide sequence ID" value="XM_013454148.1"/>
</dbReference>
<feature type="domain" description="FAD-binding" evidence="6">
    <location>
        <begin position="288"/>
        <end position="354"/>
    </location>
</feature>
<keyword evidence="8" id="KW-1185">Reference proteome</keyword>
<organism evidence="7 8">
    <name type="scientific">Exophiala xenobiotica</name>
    <dbReference type="NCBI Taxonomy" id="348802"/>
    <lineage>
        <taxon>Eukaryota</taxon>
        <taxon>Fungi</taxon>
        <taxon>Dikarya</taxon>
        <taxon>Ascomycota</taxon>
        <taxon>Pezizomycotina</taxon>
        <taxon>Eurotiomycetes</taxon>
        <taxon>Chaetothyriomycetidae</taxon>
        <taxon>Chaetothyriales</taxon>
        <taxon>Herpotrichiellaceae</taxon>
        <taxon>Exophiala</taxon>
    </lineage>
</organism>